<dbReference type="EMBL" id="JAUEPO010000006">
    <property type="protein sequence ID" value="KAK3319505.1"/>
    <property type="molecule type" value="Genomic_DNA"/>
</dbReference>
<dbReference type="InterPro" id="IPR021848">
    <property type="entry name" value="HODM_asu-like"/>
</dbReference>
<accession>A0AAE0M595</accession>
<evidence type="ECO:0008006" key="4">
    <source>
        <dbReference type="Google" id="ProtNLM"/>
    </source>
</evidence>
<dbReference type="Proteomes" id="UP001286456">
    <property type="component" value="Unassembled WGS sequence"/>
</dbReference>
<comment type="caution">
    <text evidence="2">The sequence shown here is derived from an EMBL/GenBank/DDBJ whole genome shotgun (WGS) entry which is preliminary data.</text>
</comment>
<name>A0AAE0M595_9PEZI</name>
<reference evidence="2" key="2">
    <citation type="submission" date="2023-06" db="EMBL/GenBank/DDBJ databases">
        <authorList>
            <consortium name="Lawrence Berkeley National Laboratory"/>
            <person name="Haridas S."/>
            <person name="Hensen N."/>
            <person name="Bonometti L."/>
            <person name="Westerberg I."/>
            <person name="Brannstrom I.O."/>
            <person name="Guillou S."/>
            <person name="Cros-Aarteil S."/>
            <person name="Calhoun S."/>
            <person name="Kuo A."/>
            <person name="Mondo S."/>
            <person name="Pangilinan J."/>
            <person name="Riley R."/>
            <person name="Labutti K."/>
            <person name="Andreopoulos B."/>
            <person name="Lipzen A."/>
            <person name="Chen C."/>
            <person name="Yanf M."/>
            <person name="Daum C."/>
            <person name="Ng V."/>
            <person name="Clum A."/>
            <person name="Steindorff A."/>
            <person name="Ohm R."/>
            <person name="Martin F."/>
            <person name="Silar P."/>
            <person name="Natvig D."/>
            <person name="Lalanne C."/>
            <person name="Gautier V."/>
            <person name="Ament-Velasquez S.L."/>
            <person name="Kruys A."/>
            <person name="Hutchinson M.I."/>
            <person name="Powell A.J."/>
            <person name="Barry K."/>
            <person name="Miller A.N."/>
            <person name="Grigoriev I.V."/>
            <person name="Debuchy R."/>
            <person name="Gladieux P."/>
            <person name="Thoren M.H."/>
            <person name="Johannesson H."/>
        </authorList>
    </citation>
    <scope>NUCLEOTIDE SEQUENCE</scope>
    <source>
        <strain evidence="2">SMH4131-1</strain>
    </source>
</reference>
<dbReference type="Pfam" id="PF11927">
    <property type="entry name" value="HODM_asu-like"/>
    <property type="match status" value="1"/>
</dbReference>
<feature type="region of interest" description="Disordered" evidence="1">
    <location>
        <begin position="48"/>
        <end position="72"/>
    </location>
</feature>
<organism evidence="2 3">
    <name type="scientific">Cercophora scortea</name>
    <dbReference type="NCBI Taxonomy" id="314031"/>
    <lineage>
        <taxon>Eukaryota</taxon>
        <taxon>Fungi</taxon>
        <taxon>Dikarya</taxon>
        <taxon>Ascomycota</taxon>
        <taxon>Pezizomycotina</taxon>
        <taxon>Sordariomycetes</taxon>
        <taxon>Sordariomycetidae</taxon>
        <taxon>Sordariales</taxon>
        <taxon>Lasiosphaeriaceae</taxon>
        <taxon>Cercophora</taxon>
    </lineage>
</organism>
<proteinExistence type="predicted"/>
<evidence type="ECO:0000313" key="2">
    <source>
        <dbReference type="EMBL" id="KAK3319505.1"/>
    </source>
</evidence>
<feature type="compositionally biased region" description="Low complexity" evidence="1">
    <location>
        <begin position="49"/>
        <end position="59"/>
    </location>
</feature>
<keyword evidence="3" id="KW-1185">Reference proteome</keyword>
<sequence length="419" mass="47588">MMASQPPPLPLWLSLPAAVTAASKTHFLIALLIAAVSLTAIIRLRSRQTTTTPTPSPSSKLKPAARAPGEWTPSSYTFPTPPAYPSWSITSTKPLPYRPFRYGPKYNVTMGLRSLKPEDWIELDSDYPRYHADKARRIASPRGPKCSITLPEAYPAALELLDELVAYLPARYPSLYQRTASGGIKNLYSGEVLETAQRPLPEDPMQMCGRLTQDDLALMIERPDGQYYLLAGSVLLAGFWRVEDKLGMPLSEIHTSGDVPQYREKLEKGMMNFFRRLKVEEVVGRNNYFFQVDDDLAWSWSIGDEESEHVSWSTAEKDRAIEHHYFRSERQSLRRLPKSGAVVFTIRTYFHKIMDIAEEDYVPGRLASAVRSWGEDVSKYKGKERYGDVLLEFLDKKHAEQIARGLDSSKEDEVRAYPY</sequence>
<gene>
    <name evidence="2" type="ORF">B0T19DRAFT_432583</name>
</gene>
<reference evidence="2" key="1">
    <citation type="journal article" date="2023" name="Mol. Phylogenet. Evol.">
        <title>Genome-scale phylogeny and comparative genomics of the fungal order Sordariales.</title>
        <authorList>
            <person name="Hensen N."/>
            <person name="Bonometti L."/>
            <person name="Westerberg I."/>
            <person name="Brannstrom I.O."/>
            <person name="Guillou S."/>
            <person name="Cros-Aarteil S."/>
            <person name="Calhoun S."/>
            <person name="Haridas S."/>
            <person name="Kuo A."/>
            <person name="Mondo S."/>
            <person name="Pangilinan J."/>
            <person name="Riley R."/>
            <person name="LaButti K."/>
            <person name="Andreopoulos B."/>
            <person name="Lipzen A."/>
            <person name="Chen C."/>
            <person name="Yan M."/>
            <person name="Daum C."/>
            <person name="Ng V."/>
            <person name="Clum A."/>
            <person name="Steindorff A."/>
            <person name="Ohm R.A."/>
            <person name="Martin F."/>
            <person name="Silar P."/>
            <person name="Natvig D.O."/>
            <person name="Lalanne C."/>
            <person name="Gautier V."/>
            <person name="Ament-Velasquez S.L."/>
            <person name="Kruys A."/>
            <person name="Hutchinson M.I."/>
            <person name="Powell A.J."/>
            <person name="Barry K."/>
            <person name="Miller A.N."/>
            <person name="Grigoriev I.V."/>
            <person name="Debuchy R."/>
            <person name="Gladieux P."/>
            <person name="Hiltunen Thoren M."/>
            <person name="Johannesson H."/>
        </authorList>
    </citation>
    <scope>NUCLEOTIDE SEQUENCE</scope>
    <source>
        <strain evidence="2">SMH4131-1</strain>
    </source>
</reference>
<dbReference type="AlphaFoldDB" id="A0AAE0M595"/>
<evidence type="ECO:0000313" key="3">
    <source>
        <dbReference type="Proteomes" id="UP001286456"/>
    </source>
</evidence>
<protein>
    <recommendedName>
        <fullName evidence="4">Alpha-1,2-mannosyltransferase</fullName>
    </recommendedName>
</protein>
<evidence type="ECO:0000256" key="1">
    <source>
        <dbReference type="SAM" id="MobiDB-lite"/>
    </source>
</evidence>